<dbReference type="PANTHER" id="PTHR39162">
    <property type="entry name" value="GLL3345 PROTEIN"/>
    <property type="match status" value="1"/>
</dbReference>
<dbReference type="RefSeq" id="WP_004606743.1">
    <property type="nucleotide sequence ID" value="NZ_AP025569.1"/>
</dbReference>
<reference evidence="2 3" key="1">
    <citation type="submission" date="2019-08" db="EMBL/GenBank/DDBJ databases">
        <title>In-depth cultivation of the pig gut microbiome towards novel bacterial diversity and tailored functional studies.</title>
        <authorList>
            <person name="Wylensek D."/>
            <person name="Hitch T.C.A."/>
            <person name="Clavel T."/>
        </authorList>
    </citation>
    <scope>NUCLEOTIDE SEQUENCE [LARGE SCALE GENOMIC DNA]</scope>
    <source>
        <strain evidence="2 3">BL-389-WT-3D</strain>
    </source>
</reference>
<dbReference type="Pfam" id="PF09579">
    <property type="entry name" value="Spore_YtfJ"/>
    <property type="match status" value="1"/>
</dbReference>
<organism evidence="2 3">
    <name type="scientific">Clostridium scindens (strain JCM 10418 / VPI 12708)</name>
    <dbReference type="NCBI Taxonomy" id="29347"/>
    <lineage>
        <taxon>Bacteria</taxon>
        <taxon>Bacillati</taxon>
        <taxon>Bacillota</taxon>
        <taxon>Clostridia</taxon>
        <taxon>Lachnospirales</taxon>
        <taxon>Lachnospiraceae</taxon>
    </lineage>
</organism>
<evidence type="ECO:0000313" key="2">
    <source>
        <dbReference type="EMBL" id="MSS39150.1"/>
    </source>
</evidence>
<sequence length="133" mass="14049">MAENNNFKGTVEALFHGMDGVVSSKTVVGDAIHIGDTIILPLVDVSFAVGAGAFNGDKKEKGAGGIGGKMTPSAVLVIQNGHTRLVNIKNQDTMTKILDMIPDVVEKFSSSKEGKMTEDDVKNILDEADSSKE</sequence>
<evidence type="ECO:0000313" key="3">
    <source>
        <dbReference type="Proteomes" id="UP000462363"/>
    </source>
</evidence>
<feature type="region of interest" description="Disordered" evidence="1">
    <location>
        <begin position="112"/>
        <end position="133"/>
    </location>
</feature>
<dbReference type="GeneID" id="62697369"/>
<dbReference type="AlphaFoldDB" id="A0A844F6B7"/>
<dbReference type="Proteomes" id="UP000462363">
    <property type="component" value="Unassembled WGS sequence"/>
</dbReference>
<dbReference type="EMBL" id="VUMB01000003">
    <property type="protein sequence ID" value="MSS39150.1"/>
    <property type="molecule type" value="Genomic_DNA"/>
</dbReference>
<dbReference type="PANTHER" id="PTHR39162:SF1">
    <property type="entry name" value="SPORULATION PROTEIN YTFJ"/>
    <property type="match status" value="1"/>
</dbReference>
<evidence type="ECO:0000256" key="1">
    <source>
        <dbReference type="SAM" id="MobiDB-lite"/>
    </source>
</evidence>
<protein>
    <submittedName>
        <fullName evidence="2">Sporulation protein</fullName>
    </submittedName>
</protein>
<proteinExistence type="predicted"/>
<gene>
    <name evidence="2" type="ORF">FYJ37_01965</name>
</gene>
<dbReference type="InterPro" id="IPR014229">
    <property type="entry name" value="Spore_YtfJ"/>
</dbReference>
<name>A0A844F6B7_CLOSV</name>
<accession>A0A844F6B7</accession>
<comment type="caution">
    <text evidence="2">The sequence shown here is derived from an EMBL/GenBank/DDBJ whole genome shotgun (WGS) entry which is preliminary data.</text>
</comment>